<evidence type="ECO:0000259" key="1">
    <source>
        <dbReference type="Pfam" id="PF19780"/>
    </source>
</evidence>
<organism evidence="2 3">
    <name type="scientific">Sphingomonas hylomeconis</name>
    <dbReference type="NCBI Taxonomy" id="1395958"/>
    <lineage>
        <taxon>Bacteria</taxon>
        <taxon>Pseudomonadati</taxon>
        <taxon>Pseudomonadota</taxon>
        <taxon>Alphaproteobacteria</taxon>
        <taxon>Sphingomonadales</taxon>
        <taxon>Sphingomonadaceae</taxon>
        <taxon>Sphingomonas</taxon>
    </lineage>
</organism>
<evidence type="ECO:0000313" key="3">
    <source>
        <dbReference type="Proteomes" id="UP001595713"/>
    </source>
</evidence>
<accession>A0ABV7SSA0</accession>
<proteinExistence type="predicted"/>
<dbReference type="Pfam" id="PF19780">
    <property type="entry name" value="DUF6265"/>
    <property type="match status" value="1"/>
</dbReference>
<comment type="caution">
    <text evidence="2">The sequence shown here is derived from an EMBL/GenBank/DDBJ whole genome shotgun (WGS) entry which is preliminary data.</text>
</comment>
<dbReference type="InterPro" id="IPR046232">
    <property type="entry name" value="DUF6265"/>
</dbReference>
<reference evidence="3" key="1">
    <citation type="journal article" date="2019" name="Int. J. Syst. Evol. Microbiol.">
        <title>The Global Catalogue of Microorganisms (GCM) 10K type strain sequencing project: providing services to taxonomists for standard genome sequencing and annotation.</title>
        <authorList>
            <consortium name="The Broad Institute Genomics Platform"/>
            <consortium name="The Broad Institute Genome Sequencing Center for Infectious Disease"/>
            <person name="Wu L."/>
            <person name="Ma J."/>
        </authorList>
    </citation>
    <scope>NUCLEOTIDE SEQUENCE [LARGE SCALE GENOMIC DNA]</scope>
    <source>
        <strain evidence="3">KCTC 42739</strain>
    </source>
</reference>
<dbReference type="EMBL" id="JBHRXP010000001">
    <property type="protein sequence ID" value="MFC3578970.1"/>
    <property type="molecule type" value="Genomic_DNA"/>
</dbReference>
<dbReference type="RefSeq" id="WP_261293635.1">
    <property type="nucleotide sequence ID" value="NZ_JANQBK010000004.1"/>
</dbReference>
<name>A0ABV7SSA0_9SPHN</name>
<dbReference type="Proteomes" id="UP001595713">
    <property type="component" value="Unassembled WGS sequence"/>
</dbReference>
<feature type="domain" description="DUF6265" evidence="1">
    <location>
        <begin position="31"/>
        <end position="138"/>
    </location>
</feature>
<evidence type="ECO:0000313" key="2">
    <source>
        <dbReference type="EMBL" id="MFC3578970.1"/>
    </source>
</evidence>
<sequence length="158" mass="17226">MAAIATPTIAQETRQLQPGAVSPPATIDQLSWLAGEWRGDGIDAPATEVYSQALGGQIAGHFVQTDKQGRVAFQELVQIVPRGGSLVYRVRHFNADLTGWEDKSGHVVEFPLVALEPDAAYFAGLTVRRNGNKLVSTVVIRGNGKPQEISFRYTRVQR</sequence>
<protein>
    <submittedName>
        <fullName evidence="2">DUF6265 family protein</fullName>
    </submittedName>
</protein>
<keyword evidence="3" id="KW-1185">Reference proteome</keyword>
<gene>
    <name evidence="2" type="ORF">ACFONA_02230</name>
</gene>